<proteinExistence type="inferred from homology"/>
<evidence type="ECO:0000256" key="1">
    <source>
        <dbReference type="PIRNR" id="PIRNR033490"/>
    </source>
</evidence>
<dbReference type="GO" id="GO:0004521">
    <property type="term" value="F:RNA endonuclease activity"/>
    <property type="evidence" value="ECO:0007669"/>
    <property type="project" value="TreeGrafter"/>
</dbReference>
<dbReference type="GO" id="GO:0016075">
    <property type="term" value="P:rRNA catabolic process"/>
    <property type="evidence" value="ECO:0007669"/>
    <property type="project" value="TreeGrafter"/>
</dbReference>
<dbReference type="EMBL" id="FMJC01000001">
    <property type="protein sequence ID" value="SCM69886.1"/>
    <property type="molecule type" value="Genomic_DNA"/>
</dbReference>
<dbReference type="EC" id="3.1.-.-" evidence="1"/>
<dbReference type="InterPro" id="IPR011067">
    <property type="entry name" value="Plasmid_toxin/cell-grow_inhib"/>
</dbReference>
<accession>A0A212KXA0</accession>
<evidence type="ECO:0000313" key="2">
    <source>
        <dbReference type="EMBL" id="SCM69886.1"/>
    </source>
</evidence>
<dbReference type="GO" id="GO:0006402">
    <property type="term" value="P:mRNA catabolic process"/>
    <property type="evidence" value="ECO:0007669"/>
    <property type="project" value="TreeGrafter"/>
</dbReference>
<reference evidence="2" key="1">
    <citation type="submission" date="2016-08" db="EMBL/GenBank/DDBJ databases">
        <authorList>
            <person name="Seilhamer J.J."/>
        </authorList>
    </citation>
    <scope>NUCLEOTIDE SEQUENCE</scope>
    <source>
        <strain evidence="2">86-1</strain>
    </source>
</reference>
<comment type="similarity">
    <text evidence="1">Belongs to the PemK/MazF family.</text>
</comment>
<dbReference type="Gene3D" id="2.30.30.110">
    <property type="match status" value="1"/>
</dbReference>
<dbReference type="PIRSF" id="PIRSF033490">
    <property type="entry name" value="MazF"/>
    <property type="match status" value="1"/>
</dbReference>
<keyword evidence="1 2" id="KW-0378">Hydrolase</keyword>
<gene>
    <name evidence="2" type="ORF">KL86DES1_10009</name>
</gene>
<name>A0A212KXA0_9BACT</name>
<keyword evidence="1" id="KW-0255">Endonuclease</keyword>
<dbReference type="Pfam" id="PF02452">
    <property type="entry name" value="PemK_toxin"/>
    <property type="match status" value="1"/>
</dbReference>
<sequence length="107" mass="11394">MQRGEVWWVNFDPSQGMEIQKCRPAVILTVNALNKARGTVVVVPLSTSAKPRPPIVVPLDSAGAGSVAVCDQLCAADKKRFGKKLCDLSAADLATLTESMKIVLGLM</sequence>
<organism evidence="2">
    <name type="scientific">uncultured Desulfovibrio sp</name>
    <dbReference type="NCBI Taxonomy" id="167968"/>
    <lineage>
        <taxon>Bacteria</taxon>
        <taxon>Pseudomonadati</taxon>
        <taxon>Thermodesulfobacteriota</taxon>
        <taxon>Desulfovibrionia</taxon>
        <taxon>Desulfovibrionales</taxon>
        <taxon>Desulfovibrionaceae</taxon>
        <taxon>Desulfovibrio</taxon>
        <taxon>environmental samples</taxon>
    </lineage>
</organism>
<dbReference type="SUPFAM" id="SSF50118">
    <property type="entry name" value="Cell growth inhibitor/plasmid maintenance toxic component"/>
    <property type="match status" value="1"/>
</dbReference>
<dbReference type="GO" id="GO:0003677">
    <property type="term" value="F:DNA binding"/>
    <property type="evidence" value="ECO:0007669"/>
    <property type="project" value="InterPro"/>
</dbReference>
<dbReference type="PANTHER" id="PTHR33988">
    <property type="entry name" value="ENDORIBONUCLEASE MAZF-RELATED"/>
    <property type="match status" value="1"/>
</dbReference>
<dbReference type="InterPro" id="IPR003477">
    <property type="entry name" value="PemK-like"/>
</dbReference>
<dbReference type="RefSeq" id="WP_179981445.1">
    <property type="nucleotide sequence ID" value="NZ_LT608333.1"/>
</dbReference>
<dbReference type="AlphaFoldDB" id="A0A212KXA0"/>
<comment type="function">
    <text evidence="1">Toxic component of a type II toxin-antitoxin (TA) system.</text>
</comment>
<protein>
    <recommendedName>
        <fullName evidence="1">mRNA interferase</fullName>
        <ecNumber evidence="1">3.1.-.-</ecNumber>
    </recommendedName>
</protein>
<dbReference type="GO" id="GO:0016787">
    <property type="term" value="F:hydrolase activity"/>
    <property type="evidence" value="ECO:0007669"/>
    <property type="project" value="UniProtKB-KW"/>
</dbReference>
<keyword evidence="1" id="KW-0540">Nuclease</keyword>